<dbReference type="Proteomes" id="UP000693970">
    <property type="component" value="Unassembled WGS sequence"/>
</dbReference>
<dbReference type="GO" id="GO:0004335">
    <property type="term" value="F:galactokinase activity"/>
    <property type="evidence" value="ECO:0007669"/>
    <property type="project" value="InterPro"/>
</dbReference>
<dbReference type="InterPro" id="IPR013750">
    <property type="entry name" value="GHMP_kinase_C_dom"/>
</dbReference>
<feature type="domain" description="Galactokinase N-terminal" evidence="12">
    <location>
        <begin position="63"/>
        <end position="109"/>
    </location>
</feature>
<keyword evidence="3" id="KW-0479">Metal-binding</keyword>
<gene>
    <name evidence="13" type="ORF">IV203_015364</name>
</gene>
<evidence type="ECO:0000256" key="3">
    <source>
        <dbReference type="ARBA" id="ARBA00022723"/>
    </source>
</evidence>
<feature type="chain" id="PRO_5039951782" evidence="9">
    <location>
        <begin position="29"/>
        <end position="476"/>
    </location>
</feature>
<evidence type="ECO:0000256" key="4">
    <source>
        <dbReference type="ARBA" id="ARBA00022741"/>
    </source>
</evidence>
<evidence type="ECO:0000313" key="13">
    <source>
        <dbReference type="EMBL" id="KAG7358775.1"/>
    </source>
</evidence>
<evidence type="ECO:0000256" key="5">
    <source>
        <dbReference type="ARBA" id="ARBA00022777"/>
    </source>
</evidence>
<keyword evidence="6" id="KW-0067">ATP-binding</keyword>
<dbReference type="PANTHER" id="PTHR10457">
    <property type="entry name" value="MEVALONATE KINASE/GALACTOKINASE"/>
    <property type="match status" value="1"/>
</dbReference>
<dbReference type="OrthoDB" id="275179at2759"/>
<evidence type="ECO:0000256" key="9">
    <source>
        <dbReference type="SAM" id="SignalP"/>
    </source>
</evidence>
<reference evidence="13" key="2">
    <citation type="submission" date="2021-04" db="EMBL/GenBank/DDBJ databases">
        <authorList>
            <person name="Podell S."/>
        </authorList>
    </citation>
    <scope>NUCLEOTIDE SEQUENCE</scope>
    <source>
        <strain evidence="13">Hildebrandi</strain>
    </source>
</reference>
<sequence length="476" mass="51980">MPLPASKTFLLQILSLLCVIFLLPASSLSPIQKRSLSLFCQPSILASSTIPPMDVKIDTAKSLFGSKFSGQTATIIAVAPGRVNLIGEHTDYTGGFVLPFAIDYSTVVMGTGSVEEKPDNQERTASIRFVSDKSPEEVESFEISESSKPPTETAWTTYVVGTVFQYLPDLKSSQSHLDLTFTIAGDVPLGSGLSSSASLEVSVARFVEVVLGDAAFSSVDNDSIKSPAKWRALRCQKAENEWCHSPCGIMDQAVSSAAKAGSLLLIDCRSLTFNETKMNEQSDDTPVLVIANSNVQHDIAGGEYPVRVAQCKTATEALRQVNPNIESLRDATPDDVETAREYMDETSYKRAKHVTTENERTLQAKEELERGDWNRVGELMNESHASMREDYEVSCEEVDVLVDIAQQFPGVYGSRLTGGGFGGCTVTLVAKDKAQDLMDHMQQEYKARTGKHCPCFETKPSRGAHLLSIKDHKPFV</sequence>
<dbReference type="AlphaFoldDB" id="A0A9K3LAG6"/>
<dbReference type="InterPro" id="IPR006203">
    <property type="entry name" value="GHMP_knse_ATP-bd_CS"/>
</dbReference>
<evidence type="ECO:0000256" key="2">
    <source>
        <dbReference type="ARBA" id="ARBA00022679"/>
    </source>
</evidence>
<keyword evidence="14" id="KW-1185">Reference proteome</keyword>
<evidence type="ECO:0000259" key="10">
    <source>
        <dbReference type="Pfam" id="PF00288"/>
    </source>
</evidence>
<dbReference type="Pfam" id="PF08544">
    <property type="entry name" value="GHMP_kinases_C"/>
    <property type="match status" value="1"/>
</dbReference>
<keyword evidence="9" id="KW-0732">Signal</keyword>
<feature type="domain" description="GHMP kinase N-terminal" evidence="10">
    <location>
        <begin position="171"/>
        <end position="255"/>
    </location>
</feature>
<dbReference type="Pfam" id="PF00288">
    <property type="entry name" value="GHMP_kinases_N"/>
    <property type="match status" value="1"/>
</dbReference>
<feature type="signal peptide" evidence="9">
    <location>
        <begin position="1"/>
        <end position="28"/>
    </location>
</feature>
<dbReference type="PROSITE" id="PS00627">
    <property type="entry name" value="GHMP_KINASES_ATP"/>
    <property type="match status" value="1"/>
</dbReference>
<evidence type="ECO:0000256" key="8">
    <source>
        <dbReference type="ARBA" id="ARBA00023277"/>
    </source>
</evidence>
<dbReference type="InterPro" id="IPR000705">
    <property type="entry name" value="Galactokinase"/>
</dbReference>
<keyword evidence="8" id="KW-0119">Carbohydrate metabolism</keyword>
<dbReference type="PIRSF" id="PIRSF000530">
    <property type="entry name" value="Galactokinase"/>
    <property type="match status" value="1"/>
</dbReference>
<dbReference type="NCBIfam" id="TIGR00131">
    <property type="entry name" value="gal_kin"/>
    <property type="match status" value="1"/>
</dbReference>
<evidence type="ECO:0000259" key="12">
    <source>
        <dbReference type="Pfam" id="PF10509"/>
    </source>
</evidence>
<dbReference type="GO" id="GO:0006012">
    <property type="term" value="P:galactose metabolic process"/>
    <property type="evidence" value="ECO:0007669"/>
    <property type="project" value="InterPro"/>
</dbReference>
<dbReference type="InterPro" id="IPR006206">
    <property type="entry name" value="Mevalonate/galactokinase"/>
</dbReference>
<dbReference type="PANTHER" id="PTHR10457:SF7">
    <property type="entry name" value="GALACTOKINASE-RELATED"/>
    <property type="match status" value="1"/>
</dbReference>
<reference evidence="13" key="1">
    <citation type="journal article" date="2021" name="Sci. Rep.">
        <title>Diploid genomic architecture of Nitzschia inconspicua, an elite biomass production diatom.</title>
        <authorList>
            <person name="Oliver A."/>
            <person name="Podell S."/>
            <person name="Pinowska A."/>
            <person name="Traller J.C."/>
            <person name="Smith S.R."/>
            <person name="McClure R."/>
            <person name="Beliaev A."/>
            <person name="Bohutskyi P."/>
            <person name="Hill E.A."/>
            <person name="Rabines A."/>
            <person name="Zheng H."/>
            <person name="Allen L.Z."/>
            <person name="Kuo A."/>
            <person name="Grigoriev I.V."/>
            <person name="Allen A.E."/>
            <person name="Hazlebeck D."/>
            <person name="Allen E.E."/>
        </authorList>
    </citation>
    <scope>NUCLEOTIDE SEQUENCE</scope>
    <source>
        <strain evidence="13">Hildebrandi</strain>
    </source>
</reference>
<name>A0A9K3LAG6_9STRA</name>
<evidence type="ECO:0000256" key="7">
    <source>
        <dbReference type="ARBA" id="ARBA00022842"/>
    </source>
</evidence>
<keyword evidence="5" id="KW-0418">Kinase</keyword>
<dbReference type="GO" id="GO:0005829">
    <property type="term" value="C:cytosol"/>
    <property type="evidence" value="ECO:0007669"/>
    <property type="project" value="TreeGrafter"/>
</dbReference>
<keyword evidence="2" id="KW-0808">Transferase</keyword>
<evidence type="ECO:0000259" key="11">
    <source>
        <dbReference type="Pfam" id="PF08544"/>
    </source>
</evidence>
<dbReference type="EMBL" id="JAGRRH010000014">
    <property type="protein sequence ID" value="KAG7358775.1"/>
    <property type="molecule type" value="Genomic_DNA"/>
</dbReference>
<dbReference type="InterPro" id="IPR006204">
    <property type="entry name" value="GHMP_kinase_N_dom"/>
</dbReference>
<keyword evidence="4" id="KW-0547">Nucleotide-binding</keyword>
<keyword evidence="7" id="KW-0460">Magnesium</keyword>
<dbReference type="FunFam" id="3.30.230.10:FF:000017">
    <property type="entry name" value="Galactokinase"/>
    <property type="match status" value="1"/>
</dbReference>
<evidence type="ECO:0000313" key="14">
    <source>
        <dbReference type="Proteomes" id="UP000693970"/>
    </source>
</evidence>
<keyword evidence="1" id="KW-0963">Cytoplasm</keyword>
<dbReference type="Pfam" id="PF10509">
    <property type="entry name" value="GalKase_gal_bdg"/>
    <property type="match status" value="1"/>
</dbReference>
<dbReference type="PROSITE" id="PS00106">
    <property type="entry name" value="GALACTOKINASE"/>
    <property type="match status" value="1"/>
</dbReference>
<dbReference type="InterPro" id="IPR019741">
    <property type="entry name" value="Galactokinase_CS"/>
</dbReference>
<dbReference type="FunFam" id="3.30.70.890:FF:000001">
    <property type="entry name" value="Galactokinase"/>
    <property type="match status" value="1"/>
</dbReference>
<organism evidence="13 14">
    <name type="scientific">Nitzschia inconspicua</name>
    <dbReference type="NCBI Taxonomy" id="303405"/>
    <lineage>
        <taxon>Eukaryota</taxon>
        <taxon>Sar</taxon>
        <taxon>Stramenopiles</taxon>
        <taxon>Ochrophyta</taxon>
        <taxon>Bacillariophyta</taxon>
        <taxon>Bacillariophyceae</taxon>
        <taxon>Bacillariophycidae</taxon>
        <taxon>Bacillariales</taxon>
        <taxon>Bacillariaceae</taxon>
        <taxon>Nitzschia</taxon>
    </lineage>
</organism>
<dbReference type="GO" id="GO:0046872">
    <property type="term" value="F:metal ion binding"/>
    <property type="evidence" value="ECO:0007669"/>
    <property type="project" value="UniProtKB-KW"/>
</dbReference>
<dbReference type="InterPro" id="IPR019539">
    <property type="entry name" value="GalKase_N"/>
</dbReference>
<comment type="caution">
    <text evidence="13">The sequence shown here is derived from an EMBL/GenBank/DDBJ whole genome shotgun (WGS) entry which is preliminary data.</text>
</comment>
<feature type="domain" description="GHMP kinase C-terminal" evidence="11">
    <location>
        <begin position="365"/>
        <end position="446"/>
    </location>
</feature>
<protein>
    <submittedName>
        <fullName evidence="13">Galactokinase</fullName>
    </submittedName>
</protein>
<accession>A0A9K3LAG6</accession>
<evidence type="ECO:0000256" key="1">
    <source>
        <dbReference type="ARBA" id="ARBA00022490"/>
    </source>
</evidence>
<evidence type="ECO:0000256" key="6">
    <source>
        <dbReference type="ARBA" id="ARBA00022840"/>
    </source>
</evidence>
<dbReference type="GO" id="GO:0005524">
    <property type="term" value="F:ATP binding"/>
    <property type="evidence" value="ECO:0007669"/>
    <property type="project" value="UniProtKB-KW"/>
</dbReference>
<proteinExistence type="predicted"/>